<proteinExistence type="predicted"/>
<dbReference type="CDD" id="cd00590">
    <property type="entry name" value="RRM_SF"/>
    <property type="match status" value="1"/>
</dbReference>
<evidence type="ECO:0000256" key="2">
    <source>
        <dbReference type="PROSITE-ProRule" id="PRU00176"/>
    </source>
</evidence>
<dbReference type="PANTHER" id="PTHR10693">
    <property type="entry name" value="RAS GTPASE-ACTIVATING PROTEIN-BINDING PROTEIN"/>
    <property type="match status" value="1"/>
</dbReference>
<dbReference type="InterPro" id="IPR032710">
    <property type="entry name" value="NTF2-like_dom_sf"/>
</dbReference>
<dbReference type="PROSITE" id="PS50177">
    <property type="entry name" value="NTF2_DOMAIN"/>
    <property type="match status" value="1"/>
</dbReference>
<dbReference type="InterPro" id="IPR035979">
    <property type="entry name" value="RBD_domain_sf"/>
</dbReference>
<dbReference type="Pfam" id="PF00076">
    <property type="entry name" value="RRM_1"/>
    <property type="match status" value="1"/>
</dbReference>
<dbReference type="Proteomes" id="UP000326939">
    <property type="component" value="Chromosome 17"/>
</dbReference>
<evidence type="ECO:0000256" key="1">
    <source>
        <dbReference type="ARBA" id="ARBA00022884"/>
    </source>
</evidence>
<dbReference type="AlphaFoldDB" id="A0A5N5JN43"/>
<dbReference type="Gene3D" id="3.10.450.50">
    <property type="match status" value="1"/>
</dbReference>
<feature type="region of interest" description="Disordered" evidence="3">
    <location>
        <begin position="259"/>
        <end position="294"/>
    </location>
</feature>
<keyword evidence="1 2" id="KW-0694">RNA-binding</keyword>
<feature type="compositionally biased region" description="Low complexity" evidence="3">
    <location>
        <begin position="546"/>
        <end position="555"/>
    </location>
</feature>
<evidence type="ECO:0000256" key="3">
    <source>
        <dbReference type="SAM" id="MobiDB-lite"/>
    </source>
</evidence>
<dbReference type="Gene3D" id="3.30.70.330">
    <property type="match status" value="1"/>
</dbReference>
<dbReference type="InterPro" id="IPR000504">
    <property type="entry name" value="RRM_dom"/>
</dbReference>
<feature type="domain" description="RRM" evidence="4">
    <location>
        <begin position="300"/>
        <end position="407"/>
    </location>
</feature>
<comment type="caution">
    <text evidence="6">The sequence shown here is derived from an EMBL/GenBank/DDBJ whole genome shotgun (WGS) entry which is preliminary data.</text>
</comment>
<dbReference type="Pfam" id="PF02136">
    <property type="entry name" value="NTF2"/>
    <property type="match status" value="1"/>
</dbReference>
<dbReference type="InterPro" id="IPR039539">
    <property type="entry name" value="Ras_GTPase_bind_prot"/>
</dbReference>
<evidence type="ECO:0000259" key="5">
    <source>
        <dbReference type="PROSITE" id="PS50177"/>
    </source>
</evidence>
<dbReference type="InterPro" id="IPR012677">
    <property type="entry name" value="Nucleotide-bd_a/b_plait_sf"/>
</dbReference>
<dbReference type="SUPFAM" id="SSF54427">
    <property type="entry name" value="NTF2-like"/>
    <property type="match status" value="1"/>
</dbReference>
<reference evidence="7" key="1">
    <citation type="journal article" date="2019" name="Gigascience">
        <title>De novo genome assembly of the endangered Acer yangbiense, a plant species with extremely small populations endemic to Yunnan Province, China.</title>
        <authorList>
            <person name="Yang J."/>
            <person name="Wariss H.M."/>
            <person name="Tao L."/>
            <person name="Zhang R."/>
            <person name="Yun Q."/>
            <person name="Hollingsworth P."/>
            <person name="Dao Z."/>
            <person name="Luo G."/>
            <person name="Guo H."/>
            <person name="Ma Y."/>
            <person name="Sun W."/>
        </authorList>
    </citation>
    <scope>NUCLEOTIDE SEQUENCE [LARGE SCALE GENOMIC DNA]</scope>
    <source>
        <strain evidence="7">cv. br00</strain>
    </source>
</reference>
<dbReference type="GO" id="GO:0005829">
    <property type="term" value="C:cytosol"/>
    <property type="evidence" value="ECO:0007669"/>
    <property type="project" value="TreeGrafter"/>
</dbReference>
<dbReference type="CDD" id="cd00780">
    <property type="entry name" value="NTF2"/>
    <property type="match status" value="1"/>
</dbReference>
<evidence type="ECO:0000313" key="7">
    <source>
        <dbReference type="Proteomes" id="UP000326939"/>
    </source>
</evidence>
<dbReference type="InterPro" id="IPR018222">
    <property type="entry name" value="Nuclear_transport_factor_2_euk"/>
</dbReference>
<accession>A0A5N5JN43</accession>
<feature type="region of interest" description="Disordered" evidence="3">
    <location>
        <begin position="520"/>
        <end position="555"/>
    </location>
</feature>
<dbReference type="SMART" id="SM00360">
    <property type="entry name" value="RRM"/>
    <property type="match status" value="1"/>
</dbReference>
<dbReference type="FunFam" id="3.10.450.50:FF:000003">
    <property type="entry name" value="Nuclear transport factor 2 family protein"/>
    <property type="match status" value="1"/>
</dbReference>
<organism evidence="6 7">
    <name type="scientific">Salix brachista</name>
    <dbReference type="NCBI Taxonomy" id="2182728"/>
    <lineage>
        <taxon>Eukaryota</taxon>
        <taxon>Viridiplantae</taxon>
        <taxon>Streptophyta</taxon>
        <taxon>Embryophyta</taxon>
        <taxon>Tracheophyta</taxon>
        <taxon>Spermatophyta</taxon>
        <taxon>Magnoliopsida</taxon>
        <taxon>eudicotyledons</taxon>
        <taxon>Gunneridae</taxon>
        <taxon>Pentapetalae</taxon>
        <taxon>rosids</taxon>
        <taxon>fabids</taxon>
        <taxon>Malpighiales</taxon>
        <taxon>Salicaceae</taxon>
        <taxon>Saliceae</taxon>
        <taxon>Salix</taxon>
    </lineage>
</organism>
<sequence>MASQTASNPIGPSAQVVGNAFVEQYYYILLTSPELVHRFYQDSSVLSRPDANGVVTSVTTMQDINEKILSLDFKGCKAEIKTADAQLSYKDGVTVLVTGCFTGKDNVKRKFAQSFFLAPQDNGYFVLNDVFRYVDGNESLESHPGHGIDSNPIVPSVPDQVPAHVPDPSAPDLSPSVVEEHKNIAEKANESSDHEKQLVNDREINVEDISNEHNSIVESASSMIQEDAPKKSYALIVKVVKENSLPTKANIPANTTKMVPKRTENQSEKSVAPVLEPETSVPNSNDATESSSAHEEAEGYSIYIRNLPFNFTVSQLEAEFEKFGPIKEGGVQIRYNRQQGYCFGFVEFQSLNSMNSAIELRCETLKDTNVGDCIIKHIGCVPLNTVQTLNWLRFTEGQKMLLKDKGEIRFCVSLMKIMEIIIQASPLTIGGHQIVVEMKRTSTRGLLEHQTFALPAFSFINYHGLKLVSYKCLDAIDLAVGSGRGGFSSGRAGFRNDSFRGHGNYGGGRAFGRNDRSWGEFSSWGRSSRGQGEGYQQGIGRGGRSSGVNNNANSS</sequence>
<evidence type="ECO:0000259" key="4">
    <source>
        <dbReference type="PROSITE" id="PS50102"/>
    </source>
</evidence>
<feature type="compositionally biased region" description="Gly residues" evidence="3">
    <location>
        <begin position="531"/>
        <end position="545"/>
    </location>
</feature>
<evidence type="ECO:0000313" key="6">
    <source>
        <dbReference type="EMBL" id="KAB5516477.1"/>
    </source>
</evidence>
<protein>
    <recommendedName>
        <fullName evidence="8">NTF2 domain-containing protein</fullName>
    </recommendedName>
</protein>
<gene>
    <name evidence="6" type="ORF">DKX38_027125</name>
</gene>
<dbReference type="InterPro" id="IPR002075">
    <property type="entry name" value="NTF2_dom"/>
</dbReference>
<dbReference type="PANTHER" id="PTHR10693:SF52">
    <property type="entry name" value="RAS GTPASE-ACTIVATING BINDING-LIKE PROTEIN"/>
    <property type="match status" value="1"/>
</dbReference>
<keyword evidence="7" id="KW-1185">Reference proteome</keyword>
<dbReference type="EMBL" id="VDCV01000017">
    <property type="protein sequence ID" value="KAB5516477.1"/>
    <property type="molecule type" value="Genomic_DNA"/>
</dbReference>
<dbReference type="PROSITE" id="PS50102">
    <property type="entry name" value="RRM"/>
    <property type="match status" value="1"/>
</dbReference>
<evidence type="ECO:0008006" key="8">
    <source>
        <dbReference type="Google" id="ProtNLM"/>
    </source>
</evidence>
<name>A0A5N5JN43_9ROSI</name>
<feature type="domain" description="NTF2" evidence="5">
    <location>
        <begin position="17"/>
        <end position="133"/>
    </location>
</feature>
<dbReference type="GO" id="GO:0003729">
    <property type="term" value="F:mRNA binding"/>
    <property type="evidence" value="ECO:0007669"/>
    <property type="project" value="TreeGrafter"/>
</dbReference>
<dbReference type="GO" id="GO:1990904">
    <property type="term" value="C:ribonucleoprotein complex"/>
    <property type="evidence" value="ECO:0007669"/>
    <property type="project" value="TreeGrafter"/>
</dbReference>
<dbReference type="SUPFAM" id="SSF54928">
    <property type="entry name" value="RNA-binding domain, RBD"/>
    <property type="match status" value="1"/>
</dbReference>